<dbReference type="Pfam" id="PF00072">
    <property type="entry name" value="Response_reg"/>
    <property type="match status" value="1"/>
</dbReference>
<dbReference type="CDD" id="cd00156">
    <property type="entry name" value="REC"/>
    <property type="match status" value="1"/>
</dbReference>
<dbReference type="EMBL" id="LUAX01000007">
    <property type="protein sequence ID" value="OAM96973.1"/>
    <property type="molecule type" value="Genomic_DNA"/>
</dbReference>
<evidence type="ECO:0000313" key="7">
    <source>
        <dbReference type="Proteomes" id="UP000501443"/>
    </source>
</evidence>
<sequence>MTRALVVDDSLVARAQIKKFISSIVPDIEIDEAKCAQDGVNLVNSNQYDIITVDYNMPGGNGDLVIKQAKIKHPEAKIAMLTANKQSSMQDKCVDLGVALLVKPDFHDDLSKLISS</sequence>
<dbReference type="InterPro" id="IPR011006">
    <property type="entry name" value="CheY-like_superfamily"/>
</dbReference>
<dbReference type="EMBL" id="JAPFIT010000019">
    <property type="protein sequence ID" value="MDC5741978.1"/>
    <property type="molecule type" value="Genomic_DNA"/>
</dbReference>
<dbReference type="RefSeq" id="WP_069668185.1">
    <property type="nucleotide sequence ID" value="NZ_CP053543.1"/>
</dbReference>
<dbReference type="PROSITE" id="PS50110">
    <property type="entry name" value="RESPONSE_REGULATORY"/>
    <property type="match status" value="1"/>
</dbReference>
<gene>
    <name evidence="4" type="ORF">AZ468_15530</name>
    <name evidence="5" type="ORF">HOO69_20035</name>
    <name evidence="3" type="ORF">OPW20_18055</name>
</gene>
<dbReference type="GO" id="GO:0000160">
    <property type="term" value="P:phosphorelay signal transduction system"/>
    <property type="evidence" value="ECO:0007669"/>
    <property type="project" value="InterPro"/>
</dbReference>
<reference evidence="3" key="3">
    <citation type="submission" date="2022-11" db="EMBL/GenBank/DDBJ databases">
        <title>Role of the vibriolysin VemA secreted by the emergent pathogen Vibrio europaeus in the colonization of Manila clam mucus.</title>
        <authorList>
            <person name="Martinez C."/>
            <person name="Rodriguez S."/>
            <person name="Vences A."/>
            <person name="Barja J.L."/>
            <person name="Toranzo A.E."/>
            <person name="Dubert J."/>
        </authorList>
    </citation>
    <scope>NUCLEOTIDE SEQUENCE</scope>
    <source>
        <strain evidence="3">3454</strain>
    </source>
</reference>
<dbReference type="SMART" id="SM00448">
    <property type="entry name" value="REC"/>
    <property type="match status" value="1"/>
</dbReference>
<evidence type="ECO:0000313" key="4">
    <source>
        <dbReference type="EMBL" id="OAM96973.1"/>
    </source>
</evidence>
<dbReference type="Proteomes" id="UP001150001">
    <property type="component" value="Unassembled WGS sequence"/>
</dbReference>
<name>A0A178J4F6_9VIBR</name>
<dbReference type="Gene3D" id="3.40.50.2300">
    <property type="match status" value="1"/>
</dbReference>
<dbReference type="EMBL" id="CP053543">
    <property type="protein sequence ID" value="QJY38853.1"/>
    <property type="molecule type" value="Genomic_DNA"/>
</dbReference>
<feature type="modified residue" description="4-aspartylphosphate" evidence="1">
    <location>
        <position position="54"/>
    </location>
</feature>
<evidence type="ECO:0000313" key="5">
    <source>
        <dbReference type="EMBL" id="QJY38853.1"/>
    </source>
</evidence>
<accession>A0A178J4F6</accession>
<keyword evidence="1" id="KW-0597">Phosphoprotein</keyword>
<evidence type="ECO:0000256" key="1">
    <source>
        <dbReference type="PROSITE-ProRule" id="PRU00169"/>
    </source>
</evidence>
<feature type="domain" description="Response regulatory" evidence="2">
    <location>
        <begin position="3"/>
        <end position="116"/>
    </location>
</feature>
<protein>
    <submittedName>
        <fullName evidence="3">Response regulator</fullName>
    </submittedName>
</protein>
<reference evidence="5 7" key="2">
    <citation type="submission" date="2020-05" db="EMBL/GenBank/DDBJ databases">
        <title>First description outside Europe of the emergent pathogen for shellfish aquaculture Vibrio europaeus.</title>
        <authorList>
            <person name="Dubert J."/>
            <person name="Rojas R."/>
        </authorList>
    </citation>
    <scope>NUCLEOTIDE SEQUENCE [LARGE SCALE GENOMIC DNA]</scope>
    <source>
        <strain evidence="5 7">NPI-1</strain>
    </source>
</reference>
<evidence type="ECO:0000313" key="8">
    <source>
        <dbReference type="Proteomes" id="UP001150001"/>
    </source>
</evidence>
<proteinExistence type="predicted"/>
<dbReference type="GeneID" id="78077123"/>
<keyword evidence="8" id="KW-1185">Reference proteome</keyword>
<evidence type="ECO:0000313" key="6">
    <source>
        <dbReference type="Proteomes" id="UP000094761"/>
    </source>
</evidence>
<evidence type="ECO:0000259" key="2">
    <source>
        <dbReference type="PROSITE" id="PS50110"/>
    </source>
</evidence>
<evidence type="ECO:0000313" key="3">
    <source>
        <dbReference type="EMBL" id="MDC5741978.1"/>
    </source>
</evidence>
<dbReference type="InterPro" id="IPR001789">
    <property type="entry name" value="Sig_transdc_resp-reg_receiver"/>
</dbReference>
<organism evidence="4 6">
    <name type="scientific">Vibrio europaeus</name>
    <dbReference type="NCBI Taxonomy" id="300876"/>
    <lineage>
        <taxon>Bacteria</taxon>
        <taxon>Pseudomonadati</taxon>
        <taxon>Pseudomonadota</taxon>
        <taxon>Gammaproteobacteria</taxon>
        <taxon>Vibrionales</taxon>
        <taxon>Vibrionaceae</taxon>
        <taxon>Vibrio</taxon>
        <taxon>Vibrio oreintalis group</taxon>
    </lineage>
</organism>
<dbReference type="OrthoDB" id="9802426at2"/>
<dbReference type="SUPFAM" id="SSF52172">
    <property type="entry name" value="CheY-like"/>
    <property type="match status" value="1"/>
</dbReference>
<dbReference type="AlphaFoldDB" id="A0A178J4F6"/>
<reference evidence="4 6" key="1">
    <citation type="submission" date="2016-03" db="EMBL/GenBank/DDBJ databases">
        <title>Draft genome sequence of the Vibrio tubiashii subs. europaeus.</title>
        <authorList>
            <person name="Spinard E."/>
            <person name="Dubert J."/>
            <person name="Nelson D.R."/>
            <person name="Barja J.L."/>
        </authorList>
    </citation>
    <scope>NUCLEOTIDE SEQUENCE [LARGE SCALE GENOMIC DNA]</scope>
    <source>
        <strain evidence="6">PP-638</strain>
        <strain evidence="4">PP2-638</strain>
    </source>
</reference>
<dbReference type="PANTHER" id="PTHR43228">
    <property type="entry name" value="TWO-COMPONENT RESPONSE REGULATOR"/>
    <property type="match status" value="1"/>
</dbReference>
<dbReference type="Proteomes" id="UP000501443">
    <property type="component" value="Chromosome 2"/>
</dbReference>
<dbReference type="Proteomes" id="UP000094761">
    <property type="component" value="Unassembled WGS sequence"/>
</dbReference>
<dbReference type="InterPro" id="IPR052048">
    <property type="entry name" value="ST_Response_Regulator"/>
</dbReference>
<dbReference type="PANTHER" id="PTHR43228:SF1">
    <property type="entry name" value="TWO-COMPONENT RESPONSE REGULATOR ARR22"/>
    <property type="match status" value="1"/>
</dbReference>